<reference evidence="6" key="1">
    <citation type="journal article" date="2022" name="Front. Microbiol.">
        <title>New perspectives on an old grouping: The genomic and phenotypic variability of Oxalobacter formigenes and the implications for calcium oxalate stone prevention.</title>
        <authorList>
            <person name="Chmiel J.A."/>
            <person name="Carr C."/>
            <person name="Stuivenberg G.A."/>
            <person name="Venema R."/>
            <person name="Chanyi R.M."/>
            <person name="Al K.F."/>
            <person name="Giguere D."/>
            <person name="Say H."/>
            <person name="Akouris P.P."/>
            <person name="Dominguez Romero S.A."/>
            <person name="Kwong A."/>
            <person name="Tai V."/>
            <person name="Koval S.F."/>
            <person name="Razvi H."/>
            <person name="Bjazevic J."/>
            <person name="Burton J.P."/>
        </authorList>
    </citation>
    <scope>NUCLEOTIDE SEQUENCE</scope>
    <source>
        <strain evidence="6">OxK</strain>
    </source>
</reference>
<dbReference type="PROSITE" id="PS01068">
    <property type="entry name" value="OMPA_1"/>
    <property type="match status" value="1"/>
</dbReference>
<dbReference type="GO" id="GO:0009279">
    <property type="term" value="C:cell outer membrane"/>
    <property type="evidence" value="ECO:0007669"/>
    <property type="project" value="UniProtKB-SubCell"/>
</dbReference>
<comment type="subcellular location">
    <subcellularLocation>
        <location evidence="1">Cell outer membrane</location>
    </subcellularLocation>
</comment>
<feature type="compositionally biased region" description="Basic and acidic residues" evidence="4">
    <location>
        <begin position="184"/>
        <end position="193"/>
    </location>
</feature>
<dbReference type="Gene3D" id="3.30.1330.60">
    <property type="entry name" value="OmpA-like domain"/>
    <property type="match status" value="1"/>
</dbReference>
<sequence>MNKLLKVIFAASAVVAASASAQTMTEYMAKKPYSGYLQTQRDVIVRSGTGLCWHTGYWTPADAVPGCDGPLTQPAAPAPVAVAPVPTAEKVTYAADAFFDFDKAIVKPEGKAKLDELVNALSGLDTEVIVAVGHTDWIGTDKYNQKLSERRANAVKAYLVSKGVPAEKIFTEGKGKKQPIASNKTREGRAKNRRVEVEVVANRGARS</sequence>
<dbReference type="InterPro" id="IPR006664">
    <property type="entry name" value="OMP_bac"/>
</dbReference>
<dbReference type="InterPro" id="IPR006690">
    <property type="entry name" value="OMPA-like_CS"/>
</dbReference>
<dbReference type="InterPro" id="IPR050330">
    <property type="entry name" value="Bact_OuterMem_StrucFunc"/>
</dbReference>
<dbReference type="PROSITE" id="PS51123">
    <property type="entry name" value="OMPA_2"/>
    <property type="match status" value="1"/>
</dbReference>
<accession>A0A9E9LD67</accession>
<dbReference type="PANTHER" id="PTHR30329">
    <property type="entry name" value="STATOR ELEMENT OF FLAGELLAR MOTOR COMPLEX"/>
    <property type="match status" value="1"/>
</dbReference>
<keyword evidence="5" id="KW-0732">Signal</keyword>
<dbReference type="InterPro" id="IPR006665">
    <property type="entry name" value="OmpA-like"/>
</dbReference>
<feature type="chain" id="PRO_5043389193" evidence="5">
    <location>
        <begin position="22"/>
        <end position="207"/>
    </location>
</feature>
<keyword evidence="2" id="KW-0472">Membrane</keyword>
<dbReference type="PANTHER" id="PTHR30329:SF21">
    <property type="entry name" value="LIPOPROTEIN YIAD-RELATED"/>
    <property type="match status" value="1"/>
</dbReference>
<dbReference type="InterPro" id="IPR036737">
    <property type="entry name" value="OmpA-like_sf"/>
</dbReference>
<organism evidence="6">
    <name type="scientific">Oxalobacter aliiformigenes</name>
    <dbReference type="NCBI Taxonomy" id="2946593"/>
    <lineage>
        <taxon>Bacteria</taxon>
        <taxon>Pseudomonadati</taxon>
        <taxon>Pseudomonadota</taxon>
        <taxon>Betaproteobacteria</taxon>
        <taxon>Burkholderiales</taxon>
        <taxon>Oxalobacteraceae</taxon>
        <taxon>Oxalobacter</taxon>
    </lineage>
</organism>
<protein>
    <submittedName>
        <fullName evidence="6">OmpA family protein</fullName>
    </submittedName>
</protein>
<dbReference type="Pfam" id="PF00691">
    <property type="entry name" value="OmpA"/>
    <property type="match status" value="1"/>
</dbReference>
<evidence type="ECO:0000256" key="2">
    <source>
        <dbReference type="ARBA" id="ARBA00023136"/>
    </source>
</evidence>
<dbReference type="NCBIfam" id="NF045787">
    <property type="entry name" value="OmpABordt"/>
    <property type="match status" value="1"/>
</dbReference>
<name>A0A9E9LD67_9BURK</name>
<dbReference type="Proteomes" id="UP001164819">
    <property type="component" value="Chromosome"/>
</dbReference>
<dbReference type="SUPFAM" id="SSF103088">
    <property type="entry name" value="OmpA-like"/>
    <property type="match status" value="1"/>
</dbReference>
<dbReference type="PRINTS" id="PR01023">
    <property type="entry name" value="NAFLGMOTY"/>
</dbReference>
<evidence type="ECO:0000256" key="1">
    <source>
        <dbReference type="ARBA" id="ARBA00004442"/>
    </source>
</evidence>
<proteinExistence type="predicted"/>
<keyword evidence="3" id="KW-0998">Cell outer membrane</keyword>
<evidence type="ECO:0000256" key="4">
    <source>
        <dbReference type="SAM" id="MobiDB-lite"/>
    </source>
</evidence>
<evidence type="ECO:0000256" key="3">
    <source>
        <dbReference type="ARBA" id="ARBA00023237"/>
    </source>
</evidence>
<dbReference type="RefSeq" id="WP_269284806.1">
    <property type="nucleotide sequence ID" value="NZ_CP098251.1"/>
</dbReference>
<dbReference type="CDD" id="cd07185">
    <property type="entry name" value="OmpA_C-like"/>
    <property type="match status" value="1"/>
</dbReference>
<evidence type="ECO:0000313" key="6">
    <source>
        <dbReference type="EMBL" id="WAV92242.1"/>
    </source>
</evidence>
<dbReference type="PRINTS" id="PR01021">
    <property type="entry name" value="OMPADOMAIN"/>
</dbReference>
<dbReference type="EMBL" id="CP098251">
    <property type="protein sequence ID" value="WAV92242.1"/>
    <property type="molecule type" value="Genomic_DNA"/>
</dbReference>
<gene>
    <name evidence="6" type="ORF">NB646_10065</name>
</gene>
<dbReference type="AlphaFoldDB" id="A0A9E9LD67"/>
<feature type="region of interest" description="Disordered" evidence="4">
    <location>
        <begin position="173"/>
        <end position="193"/>
    </location>
</feature>
<feature type="signal peptide" evidence="5">
    <location>
        <begin position="1"/>
        <end position="21"/>
    </location>
</feature>
<evidence type="ECO:0000256" key="5">
    <source>
        <dbReference type="SAM" id="SignalP"/>
    </source>
</evidence>